<dbReference type="Pfam" id="PF00593">
    <property type="entry name" value="TonB_dep_Rec_b-barrel"/>
    <property type="match status" value="1"/>
</dbReference>
<feature type="domain" description="TonB-dependent receptor-like beta-barrel" evidence="13">
    <location>
        <begin position="261"/>
        <end position="689"/>
    </location>
</feature>
<organism evidence="15 16">
    <name type="scientific">Denitratisoma oestradiolicum</name>
    <dbReference type="NCBI Taxonomy" id="311182"/>
    <lineage>
        <taxon>Bacteria</taxon>
        <taxon>Pseudomonadati</taxon>
        <taxon>Pseudomonadota</taxon>
        <taxon>Betaproteobacteria</taxon>
        <taxon>Nitrosomonadales</taxon>
        <taxon>Sterolibacteriaceae</taxon>
        <taxon>Denitratisoma</taxon>
    </lineage>
</organism>
<evidence type="ECO:0000256" key="5">
    <source>
        <dbReference type="ARBA" id="ARBA00022692"/>
    </source>
</evidence>
<dbReference type="EMBL" id="LR778301">
    <property type="protein sequence ID" value="CAB1370825.1"/>
    <property type="molecule type" value="Genomic_DNA"/>
</dbReference>
<dbReference type="RefSeq" id="WP_145771941.1">
    <property type="nucleotide sequence ID" value="NZ_LR778301.1"/>
</dbReference>
<comment type="subcellular location">
    <subcellularLocation>
        <location evidence="1 11">Cell outer membrane</location>
        <topology evidence="1 11">Multi-pass membrane protein</topology>
    </subcellularLocation>
</comment>
<name>A0A6S6Y2R5_9PROT</name>
<accession>A0A6S6Y2R5</accession>
<evidence type="ECO:0000256" key="8">
    <source>
        <dbReference type="ARBA" id="ARBA00023077"/>
    </source>
</evidence>
<dbReference type="Gene3D" id="2.40.170.20">
    <property type="entry name" value="TonB-dependent receptor, beta-barrel domain"/>
    <property type="match status" value="1"/>
</dbReference>
<evidence type="ECO:0000313" key="15">
    <source>
        <dbReference type="EMBL" id="CAB1370825.1"/>
    </source>
</evidence>
<evidence type="ECO:0000256" key="11">
    <source>
        <dbReference type="PROSITE-ProRule" id="PRU01360"/>
    </source>
</evidence>
<keyword evidence="6" id="KW-0408">Iron</keyword>
<sequence length="762" mass="83247">MQKTVVQKYAVRLLSILVATAFSDGARSETRLEEVVVTAQKRQEKLQDVPISITAISGAQLETRGIDGVSGLNSLAPNLMFRNNPSSNSITTIAIRGSVTGQPAIWMDPPIGTYVDGVYIGKAQGGIFDIIDLERVEVLRGPQGTLFGRNTEGGAVNFISRKPSGEFGGTVGLEVGNYGRTVEKAVIDLPKMGLFSIKLGYRKEDQDGWVKNTTSGVGDFGKRDKEAFQLAARMDISNHTKVDYKFDHSETDGTPPVNSLYSLRGWAGTPAAGALRTALEGFVTTDRPKSAGSPAGYPIFERIKTDGHALTVSHQLNQKNEIKYIYAKRDMDYDDGNSGSGTDLLSVATSPTTSVGAARYYQRHTKYKSDSHELQWIGNTERMNYVLGLYSFKDDGTTLGPQDFSVFGLPMMHSDYGVKTDAKAWFGQLDYKVTEALTATFGMRHTTEKKSGWTHRFRTSGYDGPFVAEVVPMTSYDASWSANTPVAALGYKMTETTNLYARVARGFKSGGFSAENTNIAALRTPFNPERSLSMEVGVKSSLLDNRAQVSAAYFRNKLTDLHITQLLPGTSVSVLTNAGKATYKGIELEGAFQLTDGWRLQGNYGYLDAKFDEYIDNALNIAGRPLIDTAGNRLPPYAPKHTFNLTLDGRLARTAWGTLRAILDYTYTAKMNLYAVNKSLTAANAGGSYVVGLDDLPAIRNLNARLLLADIPVGGPGKADVSIWIKNLTDEKNPIQKIDVGTSMTANWQEPRTYGISVNYKW</sequence>
<dbReference type="OrthoDB" id="8538693at2"/>
<dbReference type="PANTHER" id="PTHR32552">
    <property type="entry name" value="FERRICHROME IRON RECEPTOR-RELATED"/>
    <property type="match status" value="1"/>
</dbReference>
<protein>
    <recommendedName>
        <fullName evidence="17">TonB-dependent receptor</fullName>
    </recommendedName>
</protein>
<keyword evidence="3 11" id="KW-1134">Transmembrane beta strand</keyword>
<keyword evidence="5 11" id="KW-0812">Transmembrane</keyword>
<evidence type="ECO:0000256" key="12">
    <source>
        <dbReference type="RuleBase" id="RU003357"/>
    </source>
</evidence>
<dbReference type="AlphaFoldDB" id="A0A6S6Y2R5"/>
<evidence type="ECO:0000256" key="1">
    <source>
        <dbReference type="ARBA" id="ARBA00004571"/>
    </source>
</evidence>
<keyword evidence="8 12" id="KW-0798">TonB box</keyword>
<evidence type="ECO:0000259" key="14">
    <source>
        <dbReference type="Pfam" id="PF07715"/>
    </source>
</evidence>
<keyword evidence="2 11" id="KW-0813">Transport</keyword>
<evidence type="ECO:0000256" key="10">
    <source>
        <dbReference type="ARBA" id="ARBA00023237"/>
    </source>
</evidence>
<dbReference type="InterPro" id="IPR036942">
    <property type="entry name" value="Beta-barrel_TonB_sf"/>
</dbReference>
<keyword evidence="4" id="KW-0410">Iron transport</keyword>
<evidence type="ECO:0000256" key="7">
    <source>
        <dbReference type="ARBA" id="ARBA00023065"/>
    </source>
</evidence>
<dbReference type="SUPFAM" id="SSF56935">
    <property type="entry name" value="Porins"/>
    <property type="match status" value="1"/>
</dbReference>
<comment type="similarity">
    <text evidence="11 12">Belongs to the TonB-dependent receptor family.</text>
</comment>
<dbReference type="InterPro" id="IPR039426">
    <property type="entry name" value="TonB-dep_rcpt-like"/>
</dbReference>
<dbReference type="Pfam" id="PF07715">
    <property type="entry name" value="Plug"/>
    <property type="match status" value="1"/>
</dbReference>
<keyword evidence="10 11" id="KW-0998">Cell outer membrane</keyword>
<gene>
    <name evidence="15" type="ORF">DENOEST_3671</name>
</gene>
<evidence type="ECO:0008006" key="17">
    <source>
        <dbReference type="Google" id="ProtNLM"/>
    </source>
</evidence>
<evidence type="ECO:0000256" key="3">
    <source>
        <dbReference type="ARBA" id="ARBA00022452"/>
    </source>
</evidence>
<dbReference type="KEGG" id="doe:DENOEST_3671"/>
<proteinExistence type="inferred from homology"/>
<dbReference type="GO" id="GO:0009279">
    <property type="term" value="C:cell outer membrane"/>
    <property type="evidence" value="ECO:0007669"/>
    <property type="project" value="UniProtKB-SubCell"/>
</dbReference>
<dbReference type="PANTHER" id="PTHR32552:SF81">
    <property type="entry name" value="TONB-DEPENDENT OUTER MEMBRANE RECEPTOR"/>
    <property type="match status" value="1"/>
</dbReference>
<feature type="domain" description="TonB-dependent receptor plug" evidence="14">
    <location>
        <begin position="46"/>
        <end position="155"/>
    </location>
</feature>
<evidence type="ECO:0000256" key="9">
    <source>
        <dbReference type="ARBA" id="ARBA00023136"/>
    </source>
</evidence>
<keyword evidence="16" id="KW-1185">Reference proteome</keyword>
<dbReference type="GO" id="GO:0006826">
    <property type="term" value="P:iron ion transport"/>
    <property type="evidence" value="ECO:0007669"/>
    <property type="project" value="UniProtKB-KW"/>
</dbReference>
<dbReference type="PROSITE" id="PS52016">
    <property type="entry name" value="TONB_DEPENDENT_REC_3"/>
    <property type="match status" value="1"/>
</dbReference>
<dbReference type="InterPro" id="IPR000531">
    <property type="entry name" value="Beta-barrel_TonB"/>
</dbReference>
<dbReference type="Proteomes" id="UP000515733">
    <property type="component" value="Chromosome"/>
</dbReference>
<evidence type="ECO:0000256" key="2">
    <source>
        <dbReference type="ARBA" id="ARBA00022448"/>
    </source>
</evidence>
<reference evidence="15 16" key="1">
    <citation type="submission" date="2020-03" db="EMBL/GenBank/DDBJ databases">
        <authorList>
            <consortium name="Genoscope - CEA"/>
            <person name="William W."/>
        </authorList>
    </citation>
    <scope>NUCLEOTIDE SEQUENCE [LARGE SCALE GENOMIC DNA]</scope>
    <source>
        <strain evidence="16">DSM 16959</strain>
    </source>
</reference>
<evidence type="ECO:0000256" key="6">
    <source>
        <dbReference type="ARBA" id="ARBA00023004"/>
    </source>
</evidence>
<keyword evidence="9 11" id="KW-0472">Membrane</keyword>
<evidence type="ECO:0000313" key="16">
    <source>
        <dbReference type="Proteomes" id="UP000515733"/>
    </source>
</evidence>
<evidence type="ECO:0000256" key="4">
    <source>
        <dbReference type="ARBA" id="ARBA00022496"/>
    </source>
</evidence>
<dbReference type="InterPro" id="IPR012910">
    <property type="entry name" value="Plug_dom"/>
</dbReference>
<keyword evidence="7" id="KW-0406">Ion transport</keyword>
<evidence type="ECO:0000259" key="13">
    <source>
        <dbReference type="Pfam" id="PF00593"/>
    </source>
</evidence>